<keyword evidence="3" id="KW-1185">Reference proteome</keyword>
<dbReference type="RefSeq" id="WP_093604986.1">
    <property type="nucleotide sequence ID" value="NZ_FOYL01000015.1"/>
</dbReference>
<name>A0A1I6FFG9_9PSEU</name>
<organism evidence="2 3">
    <name type="scientific">Lentzea waywayandensis</name>
    <dbReference type="NCBI Taxonomy" id="84724"/>
    <lineage>
        <taxon>Bacteria</taxon>
        <taxon>Bacillati</taxon>
        <taxon>Actinomycetota</taxon>
        <taxon>Actinomycetes</taxon>
        <taxon>Pseudonocardiales</taxon>
        <taxon>Pseudonocardiaceae</taxon>
        <taxon>Lentzea</taxon>
    </lineage>
</organism>
<dbReference type="EMBL" id="FOYL01000015">
    <property type="protein sequence ID" value="SFR28695.1"/>
    <property type="molecule type" value="Genomic_DNA"/>
</dbReference>
<dbReference type="OrthoDB" id="8450910at2"/>
<feature type="domain" description="KTSC" evidence="1">
    <location>
        <begin position="11"/>
        <end position="68"/>
    </location>
</feature>
<accession>A0A1I6FFG9</accession>
<dbReference type="AlphaFoldDB" id="A0A1I6FFG9"/>
<protein>
    <submittedName>
        <fullName evidence="2">KTSC domain-containing protein</fullName>
    </submittedName>
</protein>
<sequence>MRSTLHHQTVDSTNIRSISYVATSAVLEMTFKNGRTYKYDAVPTEVHVAFLNAASNGSYHHANIKVRYPHRQVG</sequence>
<evidence type="ECO:0000259" key="1">
    <source>
        <dbReference type="Pfam" id="PF13619"/>
    </source>
</evidence>
<proteinExistence type="predicted"/>
<dbReference type="InterPro" id="IPR025309">
    <property type="entry name" value="KTSC_dom"/>
</dbReference>
<evidence type="ECO:0000313" key="2">
    <source>
        <dbReference type="EMBL" id="SFR28695.1"/>
    </source>
</evidence>
<evidence type="ECO:0000313" key="3">
    <source>
        <dbReference type="Proteomes" id="UP000198583"/>
    </source>
</evidence>
<dbReference type="STRING" id="84724.SAMN04488564_1153"/>
<dbReference type="Pfam" id="PF13619">
    <property type="entry name" value="KTSC"/>
    <property type="match status" value="1"/>
</dbReference>
<gene>
    <name evidence="2" type="ORF">SAMN04488564_1153</name>
</gene>
<reference evidence="3" key="1">
    <citation type="submission" date="2016-10" db="EMBL/GenBank/DDBJ databases">
        <authorList>
            <person name="Varghese N."/>
            <person name="Submissions S."/>
        </authorList>
    </citation>
    <scope>NUCLEOTIDE SEQUENCE [LARGE SCALE GENOMIC DNA]</scope>
    <source>
        <strain evidence="3">DSM 44232</strain>
    </source>
</reference>
<dbReference type="Proteomes" id="UP000198583">
    <property type="component" value="Unassembled WGS sequence"/>
</dbReference>